<evidence type="ECO:0000256" key="3">
    <source>
        <dbReference type="ARBA" id="ARBA00023295"/>
    </source>
</evidence>
<dbReference type="Proteomes" id="UP000241848">
    <property type="component" value="Unassembled WGS sequence"/>
</dbReference>
<dbReference type="PRINTS" id="PR00133">
    <property type="entry name" value="GLHYDRLASE3"/>
</dbReference>
<dbReference type="InterPro" id="IPR036881">
    <property type="entry name" value="Glyco_hydro_3_C_sf"/>
</dbReference>
<dbReference type="PANTHER" id="PTHR30480:SF16">
    <property type="entry name" value="GLYCOSIDE HYDROLASE FAMILY 3 DOMAIN PROTEIN"/>
    <property type="match status" value="1"/>
</dbReference>
<dbReference type="GO" id="GO:0009254">
    <property type="term" value="P:peptidoglycan turnover"/>
    <property type="evidence" value="ECO:0007669"/>
    <property type="project" value="TreeGrafter"/>
</dbReference>
<dbReference type="GO" id="GO:0004553">
    <property type="term" value="F:hydrolase activity, hydrolyzing O-glycosyl compounds"/>
    <property type="evidence" value="ECO:0007669"/>
    <property type="project" value="InterPro"/>
</dbReference>
<evidence type="ECO:0000313" key="5">
    <source>
        <dbReference type="EMBL" id="PSR22539.1"/>
    </source>
</evidence>
<evidence type="ECO:0000256" key="1">
    <source>
        <dbReference type="ARBA" id="ARBA00005336"/>
    </source>
</evidence>
<dbReference type="InterPro" id="IPR050226">
    <property type="entry name" value="NagZ_Beta-hexosaminidase"/>
</dbReference>
<sequence>MEVSRSMKDIQWLRHRVGQFLCVGFDGLTVPSHVNDLLTTHHVGNIILFSRNVSTTEQLIQLNQELQTIAKQGGQELPLTISADQENGVVRRLPADIPGLPGNMALGATGNAQWALKSGQLTAQLLRHVGINFNLAPVLDVNNNAKNPVIGVRSFADTPDMVADFGEKFIQGLQSQGVIACGKHFPGHGDTTVDSHLQLPTINHGRPRLERVELVPFRRAIEAGVDALMTAHVVFPAIEPKPIAATLSRRVLTDLLRQELGFNGLIITDCLEMNAVANTVGVGRGAVMALQAGADMVLVSHRLDRQLDALASIVQAVETGELSQDRIDDAYQRVANLKKARLTSNRRVRPWAQLIEETRTLQHDLAEHAVTKLRWESPLPPSVRRVAVLVDERVPVMVAAGDNHSPVLLADALQAVRPDLHSTVFRFPETLQQVRTDDLLAQLRQYDFVLIGINGGENKDYLEFVHQVHAQSILNVTLLLRSPYDAHLVPQSTNLLALYENTPWMAEAAVAAMFGGTADGALPVRIP</sequence>
<evidence type="ECO:0000313" key="6">
    <source>
        <dbReference type="Proteomes" id="UP000241848"/>
    </source>
</evidence>
<feature type="domain" description="Glycoside hydrolase family 3 N-terminal" evidence="4">
    <location>
        <begin position="13"/>
        <end position="337"/>
    </location>
</feature>
<organism evidence="5 6">
    <name type="scientific">Sulfobacillus acidophilus</name>
    <dbReference type="NCBI Taxonomy" id="53633"/>
    <lineage>
        <taxon>Bacteria</taxon>
        <taxon>Bacillati</taxon>
        <taxon>Bacillota</taxon>
        <taxon>Clostridia</taxon>
        <taxon>Eubacteriales</taxon>
        <taxon>Clostridiales Family XVII. Incertae Sedis</taxon>
        <taxon>Sulfobacillus</taxon>
    </lineage>
</organism>
<dbReference type="Gene3D" id="3.40.50.1700">
    <property type="entry name" value="Glycoside hydrolase family 3 C-terminal domain"/>
    <property type="match status" value="1"/>
</dbReference>
<comment type="caution">
    <text evidence="5">The sequence shown here is derived from an EMBL/GenBank/DDBJ whole genome shotgun (WGS) entry which is preliminary data.</text>
</comment>
<dbReference type="PANTHER" id="PTHR30480">
    <property type="entry name" value="BETA-HEXOSAMINIDASE-RELATED"/>
    <property type="match status" value="1"/>
</dbReference>
<reference evidence="5 6" key="1">
    <citation type="journal article" date="2014" name="BMC Genomics">
        <title>Comparison of environmental and isolate Sulfobacillus genomes reveals diverse carbon, sulfur, nitrogen, and hydrogen metabolisms.</title>
        <authorList>
            <person name="Justice N.B."/>
            <person name="Norman A."/>
            <person name="Brown C.T."/>
            <person name="Singh A."/>
            <person name="Thomas B.C."/>
            <person name="Banfield J.F."/>
        </authorList>
    </citation>
    <scope>NUCLEOTIDE SEQUENCE [LARGE SCALE GENOMIC DNA]</scope>
    <source>
        <strain evidence="5">AMDSBA3</strain>
    </source>
</reference>
<proteinExistence type="inferred from homology"/>
<dbReference type="Gene3D" id="3.20.20.300">
    <property type="entry name" value="Glycoside hydrolase, family 3, N-terminal domain"/>
    <property type="match status" value="1"/>
</dbReference>
<gene>
    <name evidence="5" type="ORF">C7B45_06315</name>
</gene>
<dbReference type="SUPFAM" id="SSF51445">
    <property type="entry name" value="(Trans)glycosidases"/>
    <property type="match status" value="1"/>
</dbReference>
<dbReference type="GO" id="GO:0005975">
    <property type="term" value="P:carbohydrate metabolic process"/>
    <property type="evidence" value="ECO:0007669"/>
    <property type="project" value="InterPro"/>
</dbReference>
<evidence type="ECO:0000256" key="2">
    <source>
        <dbReference type="ARBA" id="ARBA00022801"/>
    </source>
</evidence>
<keyword evidence="3" id="KW-0326">Glycosidase</keyword>
<dbReference type="NCBIfam" id="NF003740">
    <property type="entry name" value="PRK05337.1"/>
    <property type="match status" value="1"/>
</dbReference>
<dbReference type="InterPro" id="IPR001764">
    <property type="entry name" value="Glyco_hydro_3_N"/>
</dbReference>
<accession>A0A2T2WJW8</accession>
<dbReference type="AlphaFoldDB" id="A0A2T2WJW8"/>
<protein>
    <submittedName>
        <fullName evidence="5">Beta-N-acetylhexosaminidase</fullName>
    </submittedName>
</protein>
<keyword evidence="2" id="KW-0378">Hydrolase</keyword>
<name>A0A2T2WJW8_9FIRM</name>
<dbReference type="InterPro" id="IPR036962">
    <property type="entry name" value="Glyco_hydro_3_N_sf"/>
</dbReference>
<dbReference type="EMBL" id="PXYV01000015">
    <property type="protein sequence ID" value="PSR22539.1"/>
    <property type="molecule type" value="Genomic_DNA"/>
</dbReference>
<evidence type="ECO:0000259" key="4">
    <source>
        <dbReference type="Pfam" id="PF00933"/>
    </source>
</evidence>
<dbReference type="InterPro" id="IPR017853">
    <property type="entry name" value="GH"/>
</dbReference>
<comment type="similarity">
    <text evidence="1">Belongs to the glycosyl hydrolase 3 family.</text>
</comment>
<dbReference type="Pfam" id="PF00933">
    <property type="entry name" value="Glyco_hydro_3"/>
    <property type="match status" value="1"/>
</dbReference>